<dbReference type="PANTHER" id="PTHR30137">
    <property type="entry name" value="LUCIFERASE-LIKE MONOOXYGENASE"/>
    <property type="match status" value="1"/>
</dbReference>
<dbReference type="Gene3D" id="3.20.20.30">
    <property type="entry name" value="Luciferase-like domain"/>
    <property type="match status" value="1"/>
</dbReference>
<gene>
    <name evidence="2" type="ORF">KL859_13375</name>
</gene>
<evidence type="ECO:0000259" key="1">
    <source>
        <dbReference type="Pfam" id="PF00296"/>
    </source>
</evidence>
<dbReference type="RefSeq" id="WP_214394867.1">
    <property type="nucleotide sequence ID" value="NZ_JAHBOL010000007.1"/>
</dbReference>
<dbReference type="Proteomes" id="UP000696413">
    <property type="component" value="Unassembled WGS sequence"/>
</dbReference>
<dbReference type="PANTHER" id="PTHR30137:SF15">
    <property type="entry name" value="BLL6902 PROTEIN"/>
    <property type="match status" value="1"/>
</dbReference>
<accession>A0ABS6HME1</accession>
<dbReference type="Pfam" id="PF00296">
    <property type="entry name" value="Bac_luciferase"/>
    <property type="match status" value="1"/>
</dbReference>
<reference evidence="2 3" key="1">
    <citation type="submission" date="2021-05" db="EMBL/GenBank/DDBJ databases">
        <title>Draft Genome Sequences of Clinical Respiratory Isolates of Mycobacterium goodii Recovered in Ireland.</title>
        <authorList>
            <person name="Flanagan P.R."/>
            <person name="Mok S."/>
            <person name="Roycroft E."/>
            <person name="Rogers T.R."/>
            <person name="Fitzgibbon M."/>
        </authorList>
    </citation>
    <scope>NUCLEOTIDE SEQUENCE [LARGE SCALE GENOMIC DNA]</scope>
    <source>
        <strain evidence="2 3">14IE55</strain>
    </source>
</reference>
<dbReference type="SUPFAM" id="SSF51679">
    <property type="entry name" value="Bacterial luciferase-like"/>
    <property type="match status" value="1"/>
</dbReference>
<dbReference type="InterPro" id="IPR036661">
    <property type="entry name" value="Luciferase-like_sf"/>
</dbReference>
<feature type="domain" description="Luciferase-like" evidence="1">
    <location>
        <begin position="31"/>
        <end position="302"/>
    </location>
</feature>
<name>A0ABS6HME1_MYCGD</name>
<sequence length="356" mass="38797">MTRVATNRIGAGVEDGRPFRLGFLLHLDRDIPPAQAYREAVELFVAAEQLGYDSGWVIHRHFRQGNEHVSAPLVLLAAIAQHTNRIRLGTGVLVLALEDPLKVAEDAATLDEISGGRLELGVGSGPFPSAWEAFGRDLNDRHRIFNDVVDRLHDVLDGHVLNSVGETLHPPGAGVRRRLWQAITSDAVHSGPAAVRAATAGDGLQLSRATAWQGGSVEDAQIRQSEWIAAYRDAWADPASPPRVQVSRAVYPHGDRAEALRLVTPGVRRWQSWSTHGDPRQTETVEEYLTADRALIGPGAELADELASDPALRHASDLLLSFVPGVPEHGEHLRLLEDTARELVPRLGWYPSTGVS</sequence>
<evidence type="ECO:0000313" key="2">
    <source>
        <dbReference type="EMBL" id="MBU8823858.1"/>
    </source>
</evidence>
<proteinExistence type="predicted"/>
<keyword evidence="3" id="KW-1185">Reference proteome</keyword>
<dbReference type="InterPro" id="IPR050766">
    <property type="entry name" value="Bact_Lucif_Oxidored"/>
</dbReference>
<protein>
    <submittedName>
        <fullName evidence="2">LLM class flavin-dependent oxidoreductase</fullName>
    </submittedName>
</protein>
<dbReference type="InterPro" id="IPR011251">
    <property type="entry name" value="Luciferase-like_dom"/>
</dbReference>
<comment type="caution">
    <text evidence="2">The sequence shown here is derived from an EMBL/GenBank/DDBJ whole genome shotgun (WGS) entry which is preliminary data.</text>
</comment>
<organism evidence="2 3">
    <name type="scientific">Mycolicibacterium goodii</name>
    <name type="common">Mycobacterium goodii</name>
    <dbReference type="NCBI Taxonomy" id="134601"/>
    <lineage>
        <taxon>Bacteria</taxon>
        <taxon>Bacillati</taxon>
        <taxon>Actinomycetota</taxon>
        <taxon>Actinomycetes</taxon>
        <taxon>Mycobacteriales</taxon>
        <taxon>Mycobacteriaceae</taxon>
        <taxon>Mycolicibacterium</taxon>
    </lineage>
</organism>
<evidence type="ECO:0000313" key="3">
    <source>
        <dbReference type="Proteomes" id="UP000696413"/>
    </source>
</evidence>
<dbReference type="EMBL" id="JAHBOM010000009">
    <property type="protein sequence ID" value="MBU8823858.1"/>
    <property type="molecule type" value="Genomic_DNA"/>
</dbReference>